<dbReference type="EMBL" id="MCFE01000698">
    <property type="protein sequence ID" value="ORX81528.1"/>
    <property type="molecule type" value="Genomic_DNA"/>
</dbReference>
<dbReference type="SUPFAM" id="SSF81296">
    <property type="entry name" value="E set domains"/>
    <property type="match status" value="1"/>
</dbReference>
<organism evidence="2 3">
    <name type="scientific">Basidiobolus meristosporus CBS 931.73</name>
    <dbReference type="NCBI Taxonomy" id="1314790"/>
    <lineage>
        <taxon>Eukaryota</taxon>
        <taxon>Fungi</taxon>
        <taxon>Fungi incertae sedis</taxon>
        <taxon>Zoopagomycota</taxon>
        <taxon>Entomophthoromycotina</taxon>
        <taxon>Basidiobolomycetes</taxon>
        <taxon>Basidiobolales</taxon>
        <taxon>Basidiobolaceae</taxon>
        <taxon>Basidiobolus</taxon>
    </lineage>
</organism>
<dbReference type="STRING" id="1314790.A0A1Y1X767"/>
<evidence type="ECO:0000313" key="2">
    <source>
        <dbReference type="EMBL" id="ORX81528.1"/>
    </source>
</evidence>
<dbReference type="Pfam" id="PF00339">
    <property type="entry name" value="Arrestin_N"/>
    <property type="match status" value="1"/>
</dbReference>
<dbReference type="PANTHER" id="PTHR11188">
    <property type="entry name" value="ARRESTIN DOMAIN CONTAINING PROTEIN"/>
    <property type="match status" value="1"/>
</dbReference>
<dbReference type="AlphaFoldDB" id="A0A1Y1X767"/>
<dbReference type="Pfam" id="PF02752">
    <property type="entry name" value="Arrestin_C"/>
    <property type="match status" value="1"/>
</dbReference>
<gene>
    <name evidence="2" type="ORF">K493DRAFT_241706</name>
</gene>
<evidence type="ECO:0000259" key="1">
    <source>
        <dbReference type="SMART" id="SM01017"/>
    </source>
</evidence>
<dbReference type="InterPro" id="IPR011021">
    <property type="entry name" value="Arrestin-like_N"/>
</dbReference>
<keyword evidence="3" id="KW-1185">Reference proteome</keyword>
<accession>A0A1Y1X767</accession>
<dbReference type="InterPro" id="IPR011022">
    <property type="entry name" value="Arrestin_C-like"/>
</dbReference>
<dbReference type="InterPro" id="IPR014752">
    <property type="entry name" value="Arrestin-like_C"/>
</dbReference>
<dbReference type="GO" id="GO:0005886">
    <property type="term" value="C:plasma membrane"/>
    <property type="evidence" value="ECO:0007669"/>
    <property type="project" value="TreeGrafter"/>
</dbReference>
<dbReference type="InterPro" id="IPR014756">
    <property type="entry name" value="Ig_E-set"/>
</dbReference>
<dbReference type="PANTHER" id="PTHR11188:SF17">
    <property type="entry name" value="FI21816P1"/>
    <property type="match status" value="1"/>
</dbReference>
<dbReference type="Proteomes" id="UP000193498">
    <property type="component" value="Unassembled WGS sequence"/>
</dbReference>
<comment type="caution">
    <text evidence="2">The sequence shown here is derived from an EMBL/GenBank/DDBJ whole genome shotgun (WGS) entry which is preliminary data.</text>
</comment>
<dbReference type="Gene3D" id="2.60.40.640">
    <property type="match status" value="2"/>
</dbReference>
<dbReference type="GO" id="GO:0031625">
    <property type="term" value="F:ubiquitin protein ligase binding"/>
    <property type="evidence" value="ECO:0007669"/>
    <property type="project" value="TreeGrafter"/>
</dbReference>
<evidence type="ECO:0000313" key="3">
    <source>
        <dbReference type="Proteomes" id="UP000193498"/>
    </source>
</evidence>
<dbReference type="SMART" id="SM01017">
    <property type="entry name" value="Arrestin_C"/>
    <property type="match status" value="1"/>
</dbReference>
<dbReference type="OrthoDB" id="2333384at2759"/>
<protein>
    <recommendedName>
        <fullName evidence="1">Arrestin C-terminal-like domain-containing protein</fullName>
    </recommendedName>
</protein>
<proteinExistence type="predicted"/>
<dbReference type="GO" id="GO:0005829">
    <property type="term" value="C:cytosol"/>
    <property type="evidence" value="ECO:0007669"/>
    <property type="project" value="TreeGrafter"/>
</dbReference>
<dbReference type="GO" id="GO:0030674">
    <property type="term" value="F:protein-macromolecule adaptor activity"/>
    <property type="evidence" value="ECO:0007669"/>
    <property type="project" value="TreeGrafter"/>
</dbReference>
<sequence length="361" mass="40870">MNSSCIEIRLSENHLILNGARSESAGCVLRGSLVLNFPRSRRVKKIWLNFSGLAQLSWNEGNLPGQYVHRAHNIKRTIVDHTWTFLDVGKKSRTLASGQHVFDFELPLSGDIPETVRTEHGAIEYLLTAHVERPRFHSNYYSTRSVFIKRQVSSMATELMQAVVISDLWEDKLAYEFSVPYRAFGEGESITVGFKLHPLVEGLQVERVSCSLKEYVRYESSGANSHRVHSHQICFDEDFRPRRLTRLIEKQATVVVPKALEMIQYDCETDLIQIRHKLKAQIEVVEPNGTLTKILAAIPILIIPGSLEEALDCLPQYELGIPLPSYESVVPRLRLQLPAGLPPAYESSDVHTVPIRAITSY</sequence>
<dbReference type="InParanoid" id="A0A1Y1X767"/>
<reference evidence="2 3" key="1">
    <citation type="submission" date="2016-07" db="EMBL/GenBank/DDBJ databases">
        <title>Pervasive Adenine N6-methylation of Active Genes in Fungi.</title>
        <authorList>
            <consortium name="DOE Joint Genome Institute"/>
            <person name="Mondo S.J."/>
            <person name="Dannebaum R.O."/>
            <person name="Kuo R.C."/>
            <person name="Labutti K."/>
            <person name="Haridas S."/>
            <person name="Kuo A."/>
            <person name="Salamov A."/>
            <person name="Ahrendt S.R."/>
            <person name="Lipzen A."/>
            <person name="Sullivan W."/>
            <person name="Andreopoulos W.B."/>
            <person name="Clum A."/>
            <person name="Lindquist E."/>
            <person name="Daum C."/>
            <person name="Ramamoorthy G.K."/>
            <person name="Gryganskyi A."/>
            <person name="Culley D."/>
            <person name="Magnuson J.K."/>
            <person name="James T.Y."/>
            <person name="O'Malley M.A."/>
            <person name="Stajich J.E."/>
            <person name="Spatafora J.W."/>
            <person name="Visel A."/>
            <person name="Grigoriev I.V."/>
        </authorList>
    </citation>
    <scope>NUCLEOTIDE SEQUENCE [LARGE SCALE GENOMIC DNA]</scope>
    <source>
        <strain evidence="2 3">CBS 931.73</strain>
    </source>
</reference>
<dbReference type="FunCoup" id="A0A1Y1X767">
    <property type="interactions" value="148"/>
</dbReference>
<feature type="domain" description="Arrestin C-terminal-like" evidence="1">
    <location>
        <begin position="169"/>
        <end position="305"/>
    </location>
</feature>
<dbReference type="GO" id="GO:0070086">
    <property type="term" value="P:ubiquitin-dependent endocytosis"/>
    <property type="evidence" value="ECO:0007669"/>
    <property type="project" value="TreeGrafter"/>
</dbReference>
<dbReference type="InterPro" id="IPR050357">
    <property type="entry name" value="Arrestin_domain-protein"/>
</dbReference>
<name>A0A1Y1X767_9FUNG</name>